<proteinExistence type="predicted"/>
<evidence type="ECO:0000313" key="2">
    <source>
        <dbReference type="Proteomes" id="UP001178888"/>
    </source>
</evidence>
<name>A0AA90R097_9BACI</name>
<dbReference type="EMBL" id="JAVGVR010000001">
    <property type="protein sequence ID" value="MDQ6598597.1"/>
    <property type="molecule type" value="Genomic_DNA"/>
</dbReference>
<gene>
    <name evidence="1" type="ORF">RCG21_19915</name>
</gene>
<dbReference type="Proteomes" id="UP001178888">
    <property type="component" value="Unassembled WGS sequence"/>
</dbReference>
<dbReference type="RefSeq" id="WP_165976272.1">
    <property type="nucleotide sequence ID" value="NZ_JAVGVR010000001.1"/>
</dbReference>
<accession>A0AA90R097</accession>
<dbReference type="AlphaFoldDB" id="A0AA90R097"/>
<organism evidence="1 2">
    <name type="scientific">Bacillus salipaludis</name>
    <dbReference type="NCBI Taxonomy" id="2547811"/>
    <lineage>
        <taxon>Bacteria</taxon>
        <taxon>Bacillati</taxon>
        <taxon>Bacillota</taxon>
        <taxon>Bacilli</taxon>
        <taxon>Bacillales</taxon>
        <taxon>Bacillaceae</taxon>
        <taxon>Bacillus</taxon>
    </lineage>
</organism>
<keyword evidence="2" id="KW-1185">Reference proteome</keyword>
<comment type="caution">
    <text evidence="1">The sequence shown here is derived from an EMBL/GenBank/DDBJ whole genome shotgun (WGS) entry which is preliminary data.</text>
</comment>
<protein>
    <submittedName>
        <fullName evidence="1">Uncharacterized protein</fullName>
    </submittedName>
</protein>
<reference evidence="1" key="1">
    <citation type="submission" date="2023-08" db="EMBL/GenBank/DDBJ databases">
        <title>Nitrogen cycling bacteria in agricultural field soils.</title>
        <authorList>
            <person name="Jang J."/>
        </authorList>
    </citation>
    <scope>NUCLEOTIDE SEQUENCE</scope>
    <source>
        <strain evidence="1">PS3-36</strain>
    </source>
</reference>
<evidence type="ECO:0000313" key="1">
    <source>
        <dbReference type="EMBL" id="MDQ6598597.1"/>
    </source>
</evidence>
<sequence length="55" mass="6069">MGCNCGGNKKIVAQPTTVYKSTPIYKTTSIYKAAQDAVNKKMQSISNQNQEDSRK</sequence>